<dbReference type="EMBL" id="CAXKWB010016533">
    <property type="protein sequence ID" value="CAL4116449.1"/>
    <property type="molecule type" value="Genomic_DNA"/>
</dbReference>
<accession>A0AAV2R536</accession>
<feature type="non-terminal residue" evidence="3">
    <location>
        <position position="1"/>
    </location>
</feature>
<evidence type="ECO:0000256" key="1">
    <source>
        <dbReference type="ARBA" id="ARBA00022460"/>
    </source>
</evidence>
<reference evidence="3 4" key="1">
    <citation type="submission" date="2024-05" db="EMBL/GenBank/DDBJ databases">
        <authorList>
            <person name="Wallberg A."/>
        </authorList>
    </citation>
    <scope>NUCLEOTIDE SEQUENCE [LARGE SCALE GENOMIC DNA]</scope>
</reference>
<dbReference type="Pfam" id="PF08140">
    <property type="entry name" value="Cuticle_1"/>
    <property type="match status" value="2"/>
</dbReference>
<dbReference type="InterPro" id="IPR012539">
    <property type="entry name" value="Cuticle_1"/>
</dbReference>
<proteinExistence type="predicted"/>
<dbReference type="Proteomes" id="UP001497623">
    <property type="component" value="Unassembled WGS sequence"/>
</dbReference>
<comment type="caution">
    <text evidence="3">The sequence shown here is derived from an EMBL/GenBank/DDBJ whole genome shotgun (WGS) entry which is preliminary data.</text>
</comment>
<gene>
    <name evidence="3" type="ORF">MNOR_LOCUS20979</name>
</gene>
<dbReference type="AlphaFoldDB" id="A0AAV2R536"/>
<keyword evidence="4" id="KW-1185">Reference proteome</keyword>
<sequence>RALKPYLEFFAYTCITVMKILAAICCLAAGASALVGPSGIVSPDGNNIQFTHDFANNVAVVGPSGIVTKDGRNIQLPAGLEHLTLADFNIPAPVATPVTHAAPLSPLLAGLVGASGIVHPAGNTQFTREQAEDIVLIGPSGIVTKSGKNIQLRSKRHLIGESGAVLADGSFIR</sequence>
<protein>
    <recommendedName>
        <fullName evidence="5">Cuticle protein</fullName>
    </recommendedName>
</protein>
<evidence type="ECO:0000256" key="2">
    <source>
        <dbReference type="ARBA" id="ARBA00022737"/>
    </source>
</evidence>
<dbReference type="GO" id="GO:0042302">
    <property type="term" value="F:structural constituent of cuticle"/>
    <property type="evidence" value="ECO:0007669"/>
    <property type="project" value="UniProtKB-KW"/>
</dbReference>
<keyword evidence="1" id="KW-0193">Cuticle</keyword>
<name>A0AAV2R536_MEGNR</name>
<keyword evidence="2" id="KW-0677">Repeat</keyword>
<evidence type="ECO:0000313" key="4">
    <source>
        <dbReference type="Proteomes" id="UP001497623"/>
    </source>
</evidence>
<organism evidence="3 4">
    <name type="scientific">Meganyctiphanes norvegica</name>
    <name type="common">Northern krill</name>
    <name type="synonym">Thysanopoda norvegica</name>
    <dbReference type="NCBI Taxonomy" id="48144"/>
    <lineage>
        <taxon>Eukaryota</taxon>
        <taxon>Metazoa</taxon>
        <taxon>Ecdysozoa</taxon>
        <taxon>Arthropoda</taxon>
        <taxon>Crustacea</taxon>
        <taxon>Multicrustacea</taxon>
        <taxon>Malacostraca</taxon>
        <taxon>Eumalacostraca</taxon>
        <taxon>Eucarida</taxon>
        <taxon>Euphausiacea</taxon>
        <taxon>Euphausiidae</taxon>
        <taxon>Meganyctiphanes</taxon>
    </lineage>
</organism>
<evidence type="ECO:0000313" key="3">
    <source>
        <dbReference type="EMBL" id="CAL4116449.1"/>
    </source>
</evidence>
<evidence type="ECO:0008006" key="5">
    <source>
        <dbReference type="Google" id="ProtNLM"/>
    </source>
</evidence>
<feature type="non-terminal residue" evidence="3">
    <location>
        <position position="173"/>
    </location>
</feature>